<dbReference type="EMBL" id="RJVU01029889">
    <property type="protein sequence ID" value="ROL48487.1"/>
    <property type="molecule type" value="Genomic_DNA"/>
</dbReference>
<dbReference type="Gene3D" id="2.60.40.10">
    <property type="entry name" value="Immunoglobulins"/>
    <property type="match status" value="1"/>
</dbReference>
<dbReference type="SMART" id="SM00409">
    <property type="entry name" value="IG"/>
    <property type="match status" value="1"/>
</dbReference>
<comment type="caution">
    <text evidence="5">The sequence shown here is derived from an EMBL/GenBank/DDBJ whole genome shotgun (WGS) entry which is preliminary data.</text>
</comment>
<evidence type="ECO:0000313" key="6">
    <source>
        <dbReference type="Proteomes" id="UP000281406"/>
    </source>
</evidence>
<dbReference type="GO" id="GO:1990782">
    <property type="term" value="F:protein tyrosine kinase binding"/>
    <property type="evidence" value="ECO:0007669"/>
    <property type="project" value="TreeGrafter"/>
</dbReference>
<keyword evidence="1" id="KW-0175">Coiled coil</keyword>
<dbReference type="GO" id="GO:0035723">
    <property type="term" value="P:interleukin-15-mediated signaling pathway"/>
    <property type="evidence" value="ECO:0007669"/>
    <property type="project" value="TreeGrafter"/>
</dbReference>
<sequence length="427" mass="49145">MGTATENIYENYDVTSGKFEKETTDCNATRIQSSELTGEGVKIRSSRAAAVCLILLCVLLLTAVIVLCVMFTGERQQLISKNDNLTDERDQLISKNDNLTDERNQLISKINNLTNQRDVLIFMNENLTRERDQEKINLQRSLDGWIYYQSSLYFISSEMKSWNECRRYCRDRGADLIIINNPTEQKLCLDYDGNLASVHSHVEYMFLQNLVRHETQGATRTWIGGYDAAEEGVWLWSDGTKMNYQIWSPGQPDNHKNEHCLEMNNVSTIGAEVTDVFIRSGENVRLPCNNALSDCTSTTWIYNNRFTHSAVVELITLGIKNKDTERRERLSLGSDCSLNIKNITEEDSGLYTCQQWTGPYRNHKHGPDAHVSLHVRHVYTLNRYKTIPALEEAKEDLIRYRTQRCYRCAQTRIQGSRAQTLTFNALY</sequence>
<dbReference type="GO" id="GO:0009897">
    <property type="term" value="C:external side of plasma membrane"/>
    <property type="evidence" value="ECO:0007669"/>
    <property type="project" value="TreeGrafter"/>
</dbReference>
<dbReference type="InterPro" id="IPR007110">
    <property type="entry name" value="Ig-like_dom"/>
</dbReference>
<dbReference type="Pfam" id="PF07686">
    <property type="entry name" value="V-set"/>
    <property type="match status" value="1"/>
</dbReference>
<feature type="domain" description="C-type lectin" evidence="3">
    <location>
        <begin position="148"/>
        <end position="263"/>
    </location>
</feature>
<reference evidence="5 6" key="1">
    <citation type="submission" date="2018-10" db="EMBL/GenBank/DDBJ databases">
        <title>Genome assembly for a Yunnan-Guizhou Plateau 3E fish, Anabarilius grahami (Regan), and its evolutionary and genetic applications.</title>
        <authorList>
            <person name="Jiang W."/>
        </authorList>
    </citation>
    <scope>NUCLEOTIDE SEQUENCE [LARGE SCALE GENOMIC DNA]</scope>
    <source>
        <strain evidence="5">AG-KIZ</strain>
        <tissue evidence="5">Muscle</tissue>
    </source>
</reference>
<keyword evidence="2" id="KW-0812">Transmembrane</keyword>
<dbReference type="InterPro" id="IPR001304">
    <property type="entry name" value="C-type_lectin-like"/>
</dbReference>
<dbReference type="InterPro" id="IPR003599">
    <property type="entry name" value="Ig_sub"/>
</dbReference>
<dbReference type="InterPro" id="IPR016186">
    <property type="entry name" value="C-type_lectin-like/link_sf"/>
</dbReference>
<dbReference type="InterPro" id="IPR016187">
    <property type="entry name" value="CTDL_fold"/>
</dbReference>
<evidence type="ECO:0000256" key="1">
    <source>
        <dbReference type="SAM" id="Coils"/>
    </source>
</evidence>
<feature type="transmembrane region" description="Helical" evidence="2">
    <location>
        <begin position="48"/>
        <end position="72"/>
    </location>
</feature>
<evidence type="ECO:0000256" key="2">
    <source>
        <dbReference type="SAM" id="Phobius"/>
    </source>
</evidence>
<dbReference type="InterPro" id="IPR013106">
    <property type="entry name" value="Ig_V-set"/>
</dbReference>
<evidence type="ECO:0000313" key="5">
    <source>
        <dbReference type="EMBL" id="ROL48487.1"/>
    </source>
</evidence>
<dbReference type="GO" id="GO:0042289">
    <property type="term" value="F:MHC class II protein binding"/>
    <property type="evidence" value="ECO:0007669"/>
    <property type="project" value="TreeGrafter"/>
</dbReference>
<dbReference type="GO" id="GO:0070374">
    <property type="term" value="P:positive regulation of ERK1 and ERK2 cascade"/>
    <property type="evidence" value="ECO:0007669"/>
    <property type="project" value="TreeGrafter"/>
</dbReference>
<dbReference type="GO" id="GO:0042110">
    <property type="term" value="P:T cell activation"/>
    <property type="evidence" value="ECO:0007669"/>
    <property type="project" value="TreeGrafter"/>
</dbReference>
<dbReference type="OrthoDB" id="7357196at2759"/>
<feature type="domain" description="Ig-like" evidence="4">
    <location>
        <begin position="252"/>
        <end position="354"/>
    </location>
</feature>
<dbReference type="PROSITE" id="PS50041">
    <property type="entry name" value="C_TYPE_LECTIN_2"/>
    <property type="match status" value="1"/>
</dbReference>
<protein>
    <submittedName>
        <fullName evidence="5">Ladderlectin</fullName>
    </submittedName>
</protein>
<evidence type="ECO:0000259" key="4">
    <source>
        <dbReference type="PROSITE" id="PS50835"/>
    </source>
</evidence>
<dbReference type="PROSITE" id="PS50835">
    <property type="entry name" value="IG_LIKE"/>
    <property type="match status" value="1"/>
</dbReference>
<feature type="coiled-coil region" evidence="1">
    <location>
        <begin position="75"/>
        <end position="116"/>
    </location>
</feature>
<keyword evidence="2" id="KW-1133">Transmembrane helix</keyword>
<proteinExistence type="predicted"/>
<dbReference type="Pfam" id="PF00059">
    <property type="entry name" value="Lectin_C"/>
    <property type="match status" value="1"/>
</dbReference>
<dbReference type="Proteomes" id="UP000281406">
    <property type="component" value="Unassembled WGS sequence"/>
</dbReference>
<dbReference type="SMART" id="SM00034">
    <property type="entry name" value="CLECT"/>
    <property type="match status" value="1"/>
</dbReference>
<keyword evidence="2" id="KW-0472">Membrane</keyword>
<keyword evidence="6" id="KW-1185">Reference proteome</keyword>
<dbReference type="Gene3D" id="3.10.100.10">
    <property type="entry name" value="Mannose-Binding Protein A, subunit A"/>
    <property type="match status" value="2"/>
</dbReference>
<dbReference type="Gene3D" id="1.20.5.400">
    <property type="match status" value="1"/>
</dbReference>
<gene>
    <name evidence="5" type="ORF">DPX16_2194</name>
</gene>
<dbReference type="InterPro" id="IPR036179">
    <property type="entry name" value="Ig-like_dom_sf"/>
</dbReference>
<dbReference type="SUPFAM" id="SSF56436">
    <property type="entry name" value="C-type lectin-like"/>
    <property type="match status" value="2"/>
</dbReference>
<name>A0A3N0YQM1_ANAGA</name>
<evidence type="ECO:0000259" key="3">
    <source>
        <dbReference type="PROSITE" id="PS50041"/>
    </source>
</evidence>
<accession>A0A3N0YQM1</accession>
<dbReference type="PANTHER" id="PTHR11422:SF5">
    <property type="entry name" value="DIVERSE IMMUNOGLOBULIN DOMAIN-CONTAINING PROTEIN 1.1 ISOFORM X1-RELATED"/>
    <property type="match status" value="1"/>
</dbReference>
<dbReference type="SUPFAM" id="SSF48726">
    <property type="entry name" value="Immunoglobulin"/>
    <property type="match status" value="1"/>
</dbReference>
<dbReference type="PANTHER" id="PTHR11422">
    <property type="entry name" value="T-CELL SURFACE GLYCOPROTEIN CD4"/>
    <property type="match status" value="1"/>
</dbReference>
<dbReference type="AlphaFoldDB" id="A0A3N0YQM1"/>
<dbReference type="InterPro" id="IPR013783">
    <property type="entry name" value="Ig-like_fold"/>
</dbReference>
<organism evidence="5 6">
    <name type="scientific">Anabarilius grahami</name>
    <name type="common">Kanglang fish</name>
    <name type="synonym">Barilius grahami</name>
    <dbReference type="NCBI Taxonomy" id="495550"/>
    <lineage>
        <taxon>Eukaryota</taxon>
        <taxon>Metazoa</taxon>
        <taxon>Chordata</taxon>
        <taxon>Craniata</taxon>
        <taxon>Vertebrata</taxon>
        <taxon>Euteleostomi</taxon>
        <taxon>Actinopterygii</taxon>
        <taxon>Neopterygii</taxon>
        <taxon>Teleostei</taxon>
        <taxon>Ostariophysi</taxon>
        <taxon>Cypriniformes</taxon>
        <taxon>Xenocyprididae</taxon>
        <taxon>Xenocypridinae</taxon>
        <taxon>Xenocypridinae incertae sedis</taxon>
        <taxon>Anabarilius</taxon>
    </lineage>
</organism>
<dbReference type="GO" id="GO:0045121">
    <property type="term" value="C:membrane raft"/>
    <property type="evidence" value="ECO:0007669"/>
    <property type="project" value="TreeGrafter"/>
</dbReference>